<evidence type="ECO:0000259" key="5">
    <source>
        <dbReference type="Pfam" id="PF00155"/>
    </source>
</evidence>
<comment type="cofactor">
    <cofactor evidence="1">
        <name>pyridoxal 5'-phosphate</name>
        <dbReference type="ChEBI" id="CHEBI:597326"/>
    </cofactor>
</comment>
<reference evidence="6 7" key="1">
    <citation type="submission" date="2020-04" db="EMBL/GenBank/DDBJ databases">
        <title>MicrobeNet Type strains.</title>
        <authorList>
            <person name="Nicholson A.C."/>
        </authorList>
    </citation>
    <scope>NUCLEOTIDE SEQUENCE [LARGE SCALE GENOMIC DNA]</scope>
    <source>
        <strain evidence="6 7">ATCC BAA-14</strain>
    </source>
</reference>
<protein>
    <submittedName>
        <fullName evidence="6">PLP-dependent aminotransferase family protein</fullName>
    </submittedName>
</protein>
<dbReference type="GO" id="GO:0008483">
    <property type="term" value="F:transaminase activity"/>
    <property type="evidence" value="ECO:0007669"/>
    <property type="project" value="UniProtKB-KW"/>
</dbReference>
<dbReference type="EMBL" id="JAAXPC010000033">
    <property type="protein sequence ID" value="NKY05275.1"/>
    <property type="molecule type" value="Genomic_DNA"/>
</dbReference>
<dbReference type="Proteomes" id="UP000563898">
    <property type="component" value="Unassembled WGS sequence"/>
</dbReference>
<evidence type="ECO:0000256" key="2">
    <source>
        <dbReference type="ARBA" id="ARBA00022576"/>
    </source>
</evidence>
<dbReference type="PANTHER" id="PTHR42790">
    <property type="entry name" value="AMINOTRANSFERASE"/>
    <property type="match status" value="1"/>
</dbReference>
<dbReference type="InterPro" id="IPR050859">
    <property type="entry name" value="Class-I_PLP-dep_aminotransf"/>
</dbReference>
<evidence type="ECO:0000256" key="3">
    <source>
        <dbReference type="ARBA" id="ARBA00022679"/>
    </source>
</evidence>
<name>A0A846WUV1_9ACTN</name>
<dbReference type="InterPro" id="IPR015421">
    <property type="entry name" value="PyrdxlP-dep_Trfase_major"/>
</dbReference>
<dbReference type="Pfam" id="PF00155">
    <property type="entry name" value="Aminotran_1_2"/>
    <property type="match status" value="1"/>
</dbReference>
<sequence>MSALSISPSRALESIRGSAIRDLLAVTERPGVLSLAGGLPATDLIPAARIAVAAQRAIADVSALQYTATTGVARCREAIAHLQCAAPEQILITHGSQQALSLLAQALVDPGSTVVVDDPVYVGALQSFQAVCARIVALPITGAGTNVTELETRLRSGLRPRIVHTVSNFHNPSGVTASAHTRIRLAELADQYGFLAIEDDPYGALRFTGDPIDPIPGDRVIRLGSASKILAPALRVGWMQAPPSIVGMVERLRQSADLCGSAFSQLMTADLLSDTGWLADHVDRLCAQYRVRATALTDALDRHLGGRIDWRPPEGGMFCWARLHDVDTSNLLPAAVDQGVAFVPGRAFAVSDDLGEYLRLSFATLPPAELDEGVRRLAAALDHL</sequence>
<keyword evidence="4" id="KW-0663">Pyridoxal phosphate</keyword>
<dbReference type="RefSeq" id="WP_006368467.1">
    <property type="nucleotide sequence ID" value="NZ_JAAXPC010000033.1"/>
</dbReference>
<gene>
    <name evidence="6" type="ORF">HGA05_27340</name>
</gene>
<dbReference type="AlphaFoldDB" id="A0A846WUV1"/>
<proteinExistence type="predicted"/>
<dbReference type="SUPFAM" id="SSF53383">
    <property type="entry name" value="PLP-dependent transferases"/>
    <property type="match status" value="1"/>
</dbReference>
<dbReference type="GO" id="GO:1901605">
    <property type="term" value="P:alpha-amino acid metabolic process"/>
    <property type="evidence" value="ECO:0007669"/>
    <property type="project" value="TreeGrafter"/>
</dbReference>
<dbReference type="CDD" id="cd00609">
    <property type="entry name" value="AAT_like"/>
    <property type="match status" value="1"/>
</dbReference>
<accession>A0A846WUV1</accession>
<dbReference type="Gene3D" id="3.40.640.10">
    <property type="entry name" value="Type I PLP-dependent aspartate aminotransferase-like (Major domain)"/>
    <property type="match status" value="1"/>
</dbReference>
<dbReference type="Gene3D" id="3.90.1150.10">
    <property type="entry name" value="Aspartate Aminotransferase, domain 1"/>
    <property type="match status" value="1"/>
</dbReference>
<dbReference type="GO" id="GO:0030170">
    <property type="term" value="F:pyridoxal phosphate binding"/>
    <property type="evidence" value="ECO:0007669"/>
    <property type="project" value="InterPro"/>
</dbReference>
<dbReference type="InterPro" id="IPR015424">
    <property type="entry name" value="PyrdxlP-dep_Trfase"/>
</dbReference>
<keyword evidence="2 6" id="KW-0032">Aminotransferase</keyword>
<evidence type="ECO:0000256" key="4">
    <source>
        <dbReference type="ARBA" id="ARBA00022898"/>
    </source>
</evidence>
<dbReference type="PANTHER" id="PTHR42790:SF19">
    <property type="entry name" value="KYNURENINE_ALPHA-AMINOADIPATE AMINOTRANSFERASE, MITOCHONDRIAL"/>
    <property type="match status" value="1"/>
</dbReference>
<feature type="domain" description="Aminotransferase class I/classII large" evidence="5">
    <location>
        <begin position="32"/>
        <end position="377"/>
    </location>
</feature>
<evidence type="ECO:0000313" key="6">
    <source>
        <dbReference type="EMBL" id="NKY05275.1"/>
    </source>
</evidence>
<keyword evidence="3 6" id="KW-0808">Transferase</keyword>
<evidence type="ECO:0000256" key="1">
    <source>
        <dbReference type="ARBA" id="ARBA00001933"/>
    </source>
</evidence>
<evidence type="ECO:0000313" key="7">
    <source>
        <dbReference type="Proteomes" id="UP000563898"/>
    </source>
</evidence>
<dbReference type="InterPro" id="IPR015422">
    <property type="entry name" value="PyrdxlP-dep_Trfase_small"/>
</dbReference>
<organism evidence="6 7">
    <name type="scientific">Gordonia polyisoprenivorans</name>
    <dbReference type="NCBI Taxonomy" id="84595"/>
    <lineage>
        <taxon>Bacteria</taxon>
        <taxon>Bacillati</taxon>
        <taxon>Actinomycetota</taxon>
        <taxon>Actinomycetes</taxon>
        <taxon>Mycobacteriales</taxon>
        <taxon>Gordoniaceae</taxon>
        <taxon>Gordonia</taxon>
    </lineage>
</organism>
<dbReference type="InterPro" id="IPR004839">
    <property type="entry name" value="Aminotransferase_I/II_large"/>
</dbReference>
<comment type="caution">
    <text evidence="6">The sequence shown here is derived from an EMBL/GenBank/DDBJ whole genome shotgun (WGS) entry which is preliminary data.</text>
</comment>